<name>A0ABR2J2J1_9EUKA</name>
<evidence type="ECO:0000313" key="2">
    <source>
        <dbReference type="Proteomes" id="UP001470230"/>
    </source>
</evidence>
<dbReference type="PANTHER" id="PTHR45661:SF3">
    <property type="entry name" value="IG-LIKE DOMAIN-CONTAINING PROTEIN"/>
    <property type="match status" value="1"/>
</dbReference>
<comment type="caution">
    <text evidence="1">The sequence shown here is derived from an EMBL/GenBank/DDBJ whole genome shotgun (WGS) entry which is preliminary data.</text>
</comment>
<sequence length="553" mass="62762">MSQSQPHESVVLGNIEYSINEEEKTASLIRYQISTPEIIIPRSIKHKSKEYIVTRITHEALKYFNSRSVLFEPNSELRIIEKNAFYSSNMLSIMIPSHVTQISEGAFSFCMYLYQFEFEPNSELRTIEKDAFYCSYIESIKIPASVVELKDGWCHETKKLIHVDVDAGNKRYSSIGGKCIIGKSDIEQEDYDTFVFITRDSVEVNIPSTIKIIGPHAFSCSALASILIPSHITKISEDSFSICKQLTRVEFEPNSELRTIEKDAFSYSNLVSIVIPSHVTKIGKRAFYSCTQLTRVEFEPNSELRTIEEYAFSESSIESIKIPASVVELKDGWCRKTKELIHVDVDAGNKRYSSIGGKCIIGKSDIEQEDYDTFVFITRDSVEVNIPSAIKIIGPHAFSCSALASILIPSHITKISEDAFSFCQQLTRVEFEPNSELRTIEKCAFQYSNLVSIVIPSHVNQICKRTFFDCFNLSRVEFEPNSELRKIESSAFYFSKITSILIPKNVKYIHENAFVFCSRLQIIEIEGNSVNVPFDRNGLGESQIIMVPAGKQF</sequence>
<evidence type="ECO:0000313" key="1">
    <source>
        <dbReference type="EMBL" id="KAK8872049.1"/>
    </source>
</evidence>
<protein>
    <recommendedName>
        <fullName evidence="3">Surface antigen BspA-like</fullName>
    </recommendedName>
</protein>
<gene>
    <name evidence="1" type="ORF">M9Y10_007807</name>
</gene>
<keyword evidence="2" id="KW-1185">Reference proteome</keyword>
<organism evidence="1 2">
    <name type="scientific">Tritrichomonas musculus</name>
    <dbReference type="NCBI Taxonomy" id="1915356"/>
    <lineage>
        <taxon>Eukaryota</taxon>
        <taxon>Metamonada</taxon>
        <taxon>Parabasalia</taxon>
        <taxon>Tritrichomonadida</taxon>
        <taxon>Tritrichomonadidae</taxon>
        <taxon>Tritrichomonas</taxon>
    </lineage>
</organism>
<evidence type="ECO:0008006" key="3">
    <source>
        <dbReference type="Google" id="ProtNLM"/>
    </source>
</evidence>
<dbReference type="Proteomes" id="UP001470230">
    <property type="component" value="Unassembled WGS sequence"/>
</dbReference>
<reference evidence="1 2" key="1">
    <citation type="submission" date="2024-04" db="EMBL/GenBank/DDBJ databases">
        <title>Tritrichomonas musculus Genome.</title>
        <authorList>
            <person name="Alves-Ferreira E."/>
            <person name="Grigg M."/>
            <person name="Lorenzi H."/>
            <person name="Galac M."/>
        </authorList>
    </citation>
    <scope>NUCLEOTIDE SEQUENCE [LARGE SCALE GENOMIC DNA]</scope>
    <source>
        <strain evidence="1 2">EAF2021</strain>
    </source>
</reference>
<dbReference type="InterPro" id="IPR026906">
    <property type="entry name" value="LRR_5"/>
</dbReference>
<dbReference type="PANTHER" id="PTHR45661">
    <property type="entry name" value="SURFACE ANTIGEN"/>
    <property type="match status" value="1"/>
</dbReference>
<dbReference type="EMBL" id="JAPFFF010000013">
    <property type="protein sequence ID" value="KAK8872049.1"/>
    <property type="molecule type" value="Genomic_DNA"/>
</dbReference>
<dbReference type="InterPro" id="IPR032675">
    <property type="entry name" value="LRR_dom_sf"/>
</dbReference>
<dbReference type="Pfam" id="PF13306">
    <property type="entry name" value="LRR_5"/>
    <property type="match status" value="3"/>
</dbReference>
<accession>A0ABR2J2J1</accession>
<dbReference type="SUPFAM" id="SSF52058">
    <property type="entry name" value="L domain-like"/>
    <property type="match status" value="1"/>
</dbReference>
<dbReference type="Gene3D" id="3.80.10.10">
    <property type="entry name" value="Ribonuclease Inhibitor"/>
    <property type="match status" value="3"/>
</dbReference>
<dbReference type="InterPro" id="IPR053139">
    <property type="entry name" value="Surface_bspA-like"/>
</dbReference>
<proteinExistence type="predicted"/>